<dbReference type="KEGG" id="ttu:TERTU_1342"/>
<dbReference type="CDD" id="cd02440">
    <property type="entry name" value="AdoMet_MTases"/>
    <property type="match status" value="1"/>
</dbReference>
<dbReference type="SMART" id="SM00138">
    <property type="entry name" value="MeTrc"/>
    <property type="match status" value="1"/>
</dbReference>
<dbReference type="InterPro" id="IPR022641">
    <property type="entry name" value="CheR_N"/>
</dbReference>
<dbReference type="InterPro" id="IPR029063">
    <property type="entry name" value="SAM-dependent_MTases_sf"/>
</dbReference>
<evidence type="ECO:0000259" key="7">
    <source>
        <dbReference type="PROSITE" id="PS50123"/>
    </source>
</evidence>
<dbReference type="InterPro" id="IPR036804">
    <property type="entry name" value="CheR_N_sf"/>
</dbReference>
<dbReference type="EMBL" id="CP001614">
    <property type="protein sequence ID" value="ACR11695.1"/>
    <property type="molecule type" value="Genomic_DNA"/>
</dbReference>
<feature type="binding site" evidence="6">
    <location>
        <begin position="209"/>
        <end position="210"/>
    </location>
    <ligand>
        <name>S-adenosyl-L-methionine</name>
        <dbReference type="ChEBI" id="CHEBI:59789"/>
    </ligand>
</feature>
<protein>
    <recommendedName>
        <fullName evidence="5">Chemotaxis protein methyltransferase</fullName>
        <ecNumber evidence="5">2.1.1.80</ecNumber>
    </recommendedName>
</protein>
<dbReference type="HOGENOM" id="CLU_025854_0_0_6"/>
<evidence type="ECO:0000256" key="6">
    <source>
        <dbReference type="PIRSR" id="PIRSR000410-1"/>
    </source>
</evidence>
<name>C5BSF2_TERTT</name>
<feature type="binding site" evidence="6">
    <location>
        <position position="87"/>
    </location>
    <ligand>
        <name>S-adenosyl-L-methionine</name>
        <dbReference type="ChEBI" id="CHEBI:59789"/>
    </ligand>
</feature>
<dbReference type="EC" id="2.1.1.80" evidence="5"/>
<keyword evidence="2 5" id="KW-0489">Methyltransferase</keyword>
<evidence type="ECO:0000256" key="2">
    <source>
        <dbReference type="ARBA" id="ARBA00022603"/>
    </source>
</evidence>
<dbReference type="OrthoDB" id="9816309at2"/>
<dbReference type="Proteomes" id="UP000009080">
    <property type="component" value="Chromosome"/>
</dbReference>
<comment type="catalytic activity">
    <reaction evidence="1 5">
        <text>L-glutamyl-[protein] + S-adenosyl-L-methionine = [protein]-L-glutamate 5-O-methyl ester + S-adenosyl-L-homocysteine</text>
        <dbReference type="Rhea" id="RHEA:24452"/>
        <dbReference type="Rhea" id="RHEA-COMP:10208"/>
        <dbReference type="Rhea" id="RHEA-COMP:10311"/>
        <dbReference type="ChEBI" id="CHEBI:29973"/>
        <dbReference type="ChEBI" id="CHEBI:57856"/>
        <dbReference type="ChEBI" id="CHEBI:59789"/>
        <dbReference type="ChEBI" id="CHEBI:82795"/>
        <dbReference type="EC" id="2.1.1.80"/>
    </reaction>
</comment>
<feature type="binding site" evidence="6">
    <location>
        <position position="85"/>
    </location>
    <ligand>
        <name>S-adenosyl-L-methionine</name>
        <dbReference type="ChEBI" id="CHEBI:59789"/>
    </ligand>
</feature>
<gene>
    <name evidence="8" type="ordered locus">TERTU_1342</name>
</gene>
<proteinExistence type="predicted"/>
<feature type="binding site" evidence="6">
    <location>
        <position position="129"/>
    </location>
    <ligand>
        <name>S-adenosyl-L-methionine</name>
        <dbReference type="ChEBI" id="CHEBI:59789"/>
    </ligand>
</feature>
<dbReference type="SUPFAM" id="SSF47757">
    <property type="entry name" value="Chemotaxis receptor methyltransferase CheR, N-terminal domain"/>
    <property type="match status" value="1"/>
</dbReference>
<dbReference type="PROSITE" id="PS50123">
    <property type="entry name" value="CHER"/>
    <property type="match status" value="1"/>
</dbReference>
<comment type="function">
    <text evidence="5">Methylation of the membrane-bound methyl-accepting chemotaxis proteins (MCP) to form gamma-glutamyl methyl ester residues in MCP.</text>
</comment>
<feature type="binding site" evidence="6">
    <location>
        <position position="154"/>
    </location>
    <ligand>
        <name>S-adenosyl-L-methionine</name>
        <dbReference type="ChEBI" id="CHEBI:59789"/>
    </ligand>
</feature>
<dbReference type="AlphaFoldDB" id="C5BSF2"/>
<evidence type="ECO:0000256" key="4">
    <source>
        <dbReference type="ARBA" id="ARBA00022691"/>
    </source>
</evidence>
<keyword evidence="3 5" id="KW-0808">Transferase</keyword>
<dbReference type="GO" id="GO:0008983">
    <property type="term" value="F:protein-glutamate O-methyltransferase activity"/>
    <property type="evidence" value="ECO:0007669"/>
    <property type="project" value="UniProtKB-EC"/>
</dbReference>
<dbReference type="InterPro" id="IPR022642">
    <property type="entry name" value="CheR_C"/>
</dbReference>
<keyword evidence="4 5" id="KW-0949">S-adenosyl-L-methionine</keyword>
<feature type="binding site" evidence="6">
    <location>
        <begin position="226"/>
        <end position="227"/>
    </location>
    <ligand>
        <name>S-adenosyl-L-methionine</name>
        <dbReference type="ChEBI" id="CHEBI:59789"/>
    </ligand>
</feature>
<dbReference type="Gene3D" id="3.40.50.150">
    <property type="entry name" value="Vaccinia Virus protein VP39"/>
    <property type="match status" value="1"/>
</dbReference>
<dbReference type="Pfam" id="PF01739">
    <property type="entry name" value="CheR"/>
    <property type="match status" value="1"/>
</dbReference>
<dbReference type="SUPFAM" id="SSF53335">
    <property type="entry name" value="S-adenosyl-L-methionine-dependent methyltransferases"/>
    <property type="match status" value="1"/>
</dbReference>
<organism evidence="8 9">
    <name type="scientific">Teredinibacter turnerae (strain ATCC 39867 / T7901)</name>
    <dbReference type="NCBI Taxonomy" id="377629"/>
    <lineage>
        <taxon>Bacteria</taxon>
        <taxon>Pseudomonadati</taxon>
        <taxon>Pseudomonadota</taxon>
        <taxon>Gammaproteobacteria</taxon>
        <taxon>Cellvibrionales</taxon>
        <taxon>Cellvibrionaceae</taxon>
        <taxon>Teredinibacter</taxon>
    </lineage>
</organism>
<dbReference type="PRINTS" id="PR00996">
    <property type="entry name" value="CHERMTFRASE"/>
</dbReference>
<evidence type="ECO:0000313" key="9">
    <source>
        <dbReference type="Proteomes" id="UP000009080"/>
    </source>
</evidence>
<evidence type="ECO:0000256" key="5">
    <source>
        <dbReference type="PIRNR" id="PIRNR000410"/>
    </source>
</evidence>
<dbReference type="PANTHER" id="PTHR24422:SF19">
    <property type="entry name" value="CHEMOTAXIS PROTEIN METHYLTRANSFERASE"/>
    <property type="match status" value="1"/>
</dbReference>
<dbReference type="InterPro" id="IPR026024">
    <property type="entry name" value="Chemotaxis_MeTrfase_CheR"/>
</dbReference>
<dbReference type="PIRSF" id="PIRSF000410">
    <property type="entry name" value="CheR"/>
    <property type="match status" value="1"/>
</dbReference>
<feature type="domain" description="CheR-type methyltransferase" evidence="7">
    <location>
        <begin position="9"/>
        <end position="281"/>
    </location>
</feature>
<evidence type="ECO:0000256" key="1">
    <source>
        <dbReference type="ARBA" id="ARBA00001541"/>
    </source>
</evidence>
<reference evidence="8 9" key="1">
    <citation type="journal article" date="2009" name="PLoS ONE">
        <title>The complete genome of Teredinibacter turnerae T7901: an intracellular endosymbiont of marine wood-boring bivalves (shipworms).</title>
        <authorList>
            <person name="Yang J.C."/>
            <person name="Madupu R."/>
            <person name="Durkin A.S."/>
            <person name="Ekborg N.A."/>
            <person name="Pedamallu C.S."/>
            <person name="Hostetler J.B."/>
            <person name="Radune D."/>
            <person name="Toms B.S."/>
            <person name="Henrissat B."/>
            <person name="Coutinho P.M."/>
            <person name="Schwarz S."/>
            <person name="Field L."/>
            <person name="Trindade-Silva A.E."/>
            <person name="Soares C.A.G."/>
            <person name="Elshahawi S."/>
            <person name="Hanora A."/>
            <person name="Schmidt E.W."/>
            <person name="Haygood M.G."/>
            <person name="Posfai J."/>
            <person name="Benner J."/>
            <person name="Madinger C."/>
            <person name="Nove J."/>
            <person name="Anton B."/>
            <person name="Chaudhary K."/>
            <person name="Foster J."/>
            <person name="Holman A."/>
            <person name="Kumar S."/>
            <person name="Lessard P.A."/>
            <person name="Luyten Y.A."/>
            <person name="Slatko B."/>
            <person name="Wood N."/>
            <person name="Wu B."/>
            <person name="Teplitski M."/>
            <person name="Mougous J.D."/>
            <person name="Ward N."/>
            <person name="Eisen J.A."/>
            <person name="Badger J.H."/>
            <person name="Distel D.L."/>
        </authorList>
    </citation>
    <scope>NUCLEOTIDE SEQUENCE [LARGE SCALE GENOMIC DNA]</scope>
    <source>
        <strain evidence="9">ATCC 39867 / T7901</strain>
    </source>
</reference>
<dbReference type="eggNOG" id="COG1352">
    <property type="taxonomic scope" value="Bacteria"/>
</dbReference>
<evidence type="ECO:0000256" key="3">
    <source>
        <dbReference type="ARBA" id="ARBA00022679"/>
    </source>
</evidence>
<dbReference type="Gene3D" id="1.10.155.10">
    <property type="entry name" value="Chemotaxis receptor methyltransferase CheR, N-terminal domain"/>
    <property type="match status" value="1"/>
</dbReference>
<dbReference type="InterPro" id="IPR000780">
    <property type="entry name" value="CheR_MeTrfase"/>
</dbReference>
<evidence type="ECO:0000313" key="8">
    <source>
        <dbReference type="EMBL" id="ACR11695.1"/>
    </source>
</evidence>
<accession>C5BSF2</accession>
<dbReference type="InterPro" id="IPR050903">
    <property type="entry name" value="Bact_Chemotaxis_MeTrfase"/>
</dbReference>
<dbReference type="PANTHER" id="PTHR24422">
    <property type="entry name" value="CHEMOTAXIS PROTEIN METHYLTRANSFERASE"/>
    <property type="match status" value="1"/>
</dbReference>
<keyword evidence="9" id="KW-1185">Reference proteome</keyword>
<dbReference type="STRING" id="377629.TERTU_1342"/>
<feature type="binding site" evidence="6">
    <location>
        <position position="91"/>
    </location>
    <ligand>
        <name>S-adenosyl-L-methionine</name>
        <dbReference type="ChEBI" id="CHEBI:59789"/>
    </ligand>
</feature>
<dbReference type="Pfam" id="PF03705">
    <property type="entry name" value="CheR_N"/>
    <property type="match status" value="1"/>
</dbReference>
<sequence>MLATARDEFSDKEFPMTEKNFGMIKAIAYKLTGISLSDHKKNMVYGRLARRLRALRLNSFDQYCALIDQENCSEHVEFINSITTNLTSFFREKHHFDFMAGQLLPQLMRKNLKTKRLRVWSAGCSTGEEPYSIAMVLRSLASLSGWDVRILATDLDTNVVNKGKNGVYPVDRAENIPDEYRRFLKTDKNHEWVRVKSSVCDLITFKQLNLLQDWPMKGPFDIIFCRNVVIYFDAPTQKKLFDRYANILTDDGHLFIGHSENLHNVTNRFQALGRTIYKKAH</sequence>
<dbReference type="GO" id="GO:0032259">
    <property type="term" value="P:methylation"/>
    <property type="evidence" value="ECO:0007669"/>
    <property type="project" value="UniProtKB-KW"/>
</dbReference>